<proteinExistence type="predicted"/>
<dbReference type="Proteomes" id="UP001162060">
    <property type="component" value="Unassembled WGS sequence"/>
</dbReference>
<gene>
    <name evidence="2" type="ORF">PM001_LOCUS15357</name>
</gene>
<feature type="region of interest" description="Disordered" evidence="1">
    <location>
        <begin position="1"/>
        <end position="22"/>
    </location>
</feature>
<reference evidence="2" key="1">
    <citation type="submission" date="2024-01" db="EMBL/GenBank/DDBJ databases">
        <authorList>
            <person name="Webb A."/>
        </authorList>
    </citation>
    <scope>NUCLEOTIDE SEQUENCE</scope>
    <source>
        <strain evidence="2">Pm1</strain>
    </source>
</reference>
<evidence type="ECO:0000313" key="3">
    <source>
        <dbReference type="Proteomes" id="UP001162060"/>
    </source>
</evidence>
<accession>A0AAV1U8I6</accession>
<evidence type="ECO:0000313" key="2">
    <source>
        <dbReference type="EMBL" id="CAK7930207.1"/>
    </source>
</evidence>
<dbReference type="EMBL" id="CAKLBY020000165">
    <property type="protein sequence ID" value="CAK7930207.1"/>
    <property type="molecule type" value="Genomic_DNA"/>
</dbReference>
<protein>
    <submittedName>
        <fullName evidence="2">Uncharacterized protein</fullName>
    </submittedName>
</protein>
<evidence type="ECO:0000256" key="1">
    <source>
        <dbReference type="SAM" id="MobiDB-lite"/>
    </source>
</evidence>
<sequence>MVVAPAWAHRGKERDLDKKRRPLRASRRRVALLVARVLPDPPAPPACNARERASDVGQITRVRRRRPGSGLWWHKQAARNGWRRRSKWAELSHRRGVG</sequence>
<name>A0AAV1U8I6_9STRA</name>
<dbReference type="AlphaFoldDB" id="A0AAV1U8I6"/>
<organism evidence="2 3">
    <name type="scientific">Peronospora matthiolae</name>
    <dbReference type="NCBI Taxonomy" id="2874970"/>
    <lineage>
        <taxon>Eukaryota</taxon>
        <taxon>Sar</taxon>
        <taxon>Stramenopiles</taxon>
        <taxon>Oomycota</taxon>
        <taxon>Peronosporomycetes</taxon>
        <taxon>Peronosporales</taxon>
        <taxon>Peronosporaceae</taxon>
        <taxon>Peronospora</taxon>
    </lineage>
</organism>
<comment type="caution">
    <text evidence="2">The sequence shown here is derived from an EMBL/GenBank/DDBJ whole genome shotgun (WGS) entry which is preliminary data.</text>
</comment>